<organism evidence="1 2">
    <name type="scientific">Phytophthora megakarya</name>
    <dbReference type="NCBI Taxonomy" id="4795"/>
    <lineage>
        <taxon>Eukaryota</taxon>
        <taxon>Sar</taxon>
        <taxon>Stramenopiles</taxon>
        <taxon>Oomycota</taxon>
        <taxon>Peronosporomycetes</taxon>
        <taxon>Peronosporales</taxon>
        <taxon>Peronosporaceae</taxon>
        <taxon>Phytophthora</taxon>
    </lineage>
</organism>
<dbReference type="AlphaFoldDB" id="A0A225UBY1"/>
<gene>
    <name evidence="1" type="ORF">PHMEG_00041267</name>
</gene>
<protein>
    <submittedName>
        <fullName evidence="1">Uncharacterized protein</fullName>
    </submittedName>
</protein>
<dbReference type="EMBL" id="NBNE01022606">
    <property type="protein sequence ID" value="OWY90555.1"/>
    <property type="molecule type" value="Genomic_DNA"/>
</dbReference>
<comment type="caution">
    <text evidence="1">The sequence shown here is derived from an EMBL/GenBank/DDBJ whole genome shotgun (WGS) entry which is preliminary data.</text>
</comment>
<feature type="non-terminal residue" evidence="1">
    <location>
        <position position="1"/>
    </location>
</feature>
<dbReference type="Proteomes" id="UP000198211">
    <property type="component" value="Unassembled WGS sequence"/>
</dbReference>
<keyword evidence="2" id="KW-1185">Reference proteome</keyword>
<proteinExistence type="predicted"/>
<sequence>PHSYAPIYLSTVTLFGLEDGSPTFTIDAWFSLSPIKHDVRQGGILFGLQNEKCQVHGQTSLVKF</sequence>
<reference evidence="2" key="1">
    <citation type="submission" date="2017-03" db="EMBL/GenBank/DDBJ databases">
        <title>Phytopthora megakarya and P. palmivora, two closely related causual agents of cacao black pod achieved similar genome size and gene model numbers by different mechanisms.</title>
        <authorList>
            <person name="Ali S."/>
            <person name="Shao J."/>
            <person name="Larry D.J."/>
            <person name="Kronmiller B."/>
            <person name="Shen D."/>
            <person name="Strem M.D."/>
            <person name="Melnick R.L."/>
            <person name="Guiltinan M.J."/>
            <person name="Tyler B.M."/>
            <person name="Meinhardt L.W."/>
            <person name="Bailey B.A."/>
        </authorList>
    </citation>
    <scope>NUCLEOTIDE SEQUENCE [LARGE SCALE GENOMIC DNA]</scope>
    <source>
        <strain evidence="2">zdho120</strain>
    </source>
</reference>
<evidence type="ECO:0000313" key="2">
    <source>
        <dbReference type="Proteomes" id="UP000198211"/>
    </source>
</evidence>
<accession>A0A225UBY1</accession>
<evidence type="ECO:0000313" key="1">
    <source>
        <dbReference type="EMBL" id="OWY90555.1"/>
    </source>
</evidence>
<name>A0A225UBY1_9STRA</name>